<sequence>MSRSRTVVVVIRTDHGDGKADHIYHDDSGAVHVFINLGGDGRGGWGKGAVVVS</sequence>
<protein>
    <submittedName>
        <fullName evidence="1">Uncharacterized protein</fullName>
    </submittedName>
</protein>
<dbReference type="Proteomes" id="UP000292564">
    <property type="component" value="Unassembled WGS sequence"/>
</dbReference>
<proteinExistence type="predicted"/>
<gene>
    <name evidence="1" type="ORF">EV385_3939</name>
</gene>
<dbReference type="AlphaFoldDB" id="A0A4Q7ZM82"/>
<reference evidence="1 2" key="1">
    <citation type="submission" date="2019-02" db="EMBL/GenBank/DDBJ databases">
        <title>Sequencing the genomes of 1000 actinobacteria strains.</title>
        <authorList>
            <person name="Klenk H.-P."/>
        </authorList>
    </citation>
    <scope>NUCLEOTIDE SEQUENCE [LARGE SCALE GENOMIC DNA]</scope>
    <source>
        <strain evidence="1 2">DSM 45162</strain>
    </source>
</reference>
<evidence type="ECO:0000313" key="2">
    <source>
        <dbReference type="Proteomes" id="UP000292564"/>
    </source>
</evidence>
<dbReference type="EMBL" id="SHKY01000001">
    <property type="protein sequence ID" value="RZU52098.1"/>
    <property type="molecule type" value="Genomic_DNA"/>
</dbReference>
<accession>A0A4Q7ZM82</accession>
<organism evidence="1 2">
    <name type="scientific">Krasilnikovia cinnamomea</name>
    <dbReference type="NCBI Taxonomy" id="349313"/>
    <lineage>
        <taxon>Bacteria</taxon>
        <taxon>Bacillati</taxon>
        <taxon>Actinomycetota</taxon>
        <taxon>Actinomycetes</taxon>
        <taxon>Micromonosporales</taxon>
        <taxon>Micromonosporaceae</taxon>
        <taxon>Krasilnikovia</taxon>
    </lineage>
</organism>
<keyword evidence="2" id="KW-1185">Reference proteome</keyword>
<name>A0A4Q7ZM82_9ACTN</name>
<comment type="caution">
    <text evidence="1">The sequence shown here is derived from an EMBL/GenBank/DDBJ whole genome shotgun (WGS) entry which is preliminary data.</text>
</comment>
<evidence type="ECO:0000313" key="1">
    <source>
        <dbReference type="EMBL" id="RZU52098.1"/>
    </source>
</evidence>